<organism evidence="2 3">
    <name type="scientific">Schistosoma rodhaini</name>
    <dbReference type="NCBI Taxonomy" id="6188"/>
    <lineage>
        <taxon>Eukaryota</taxon>
        <taxon>Metazoa</taxon>
        <taxon>Spiralia</taxon>
        <taxon>Lophotrochozoa</taxon>
        <taxon>Platyhelminthes</taxon>
        <taxon>Trematoda</taxon>
        <taxon>Digenea</taxon>
        <taxon>Strigeidida</taxon>
        <taxon>Schistosomatoidea</taxon>
        <taxon>Schistosomatidae</taxon>
        <taxon>Schistosoma</taxon>
    </lineage>
</organism>
<reference evidence="3" key="2">
    <citation type="submission" date="2023-11" db="UniProtKB">
        <authorList>
            <consortium name="WormBaseParasite"/>
        </authorList>
    </citation>
    <scope>IDENTIFICATION</scope>
</reference>
<dbReference type="Proteomes" id="UP000050792">
    <property type="component" value="Unassembled WGS sequence"/>
</dbReference>
<proteinExistence type="predicted"/>
<evidence type="ECO:0000256" key="1">
    <source>
        <dbReference type="SAM" id="Phobius"/>
    </source>
</evidence>
<sequence>MIVEFISSEPEPELEPVNLNHDTHDVSIQTDYDPSLNDPIALLQESINEIKLLEKEFGDLINKFDYESPSSSSASKHIPNGLFTNLCIMTYIIVTLILISRKY</sequence>
<dbReference type="WBParaSite" id="SRDH1_93080.1">
    <property type="protein sequence ID" value="SRDH1_93080.1"/>
    <property type="gene ID" value="SRDH1_93080"/>
</dbReference>
<keyword evidence="1" id="KW-1133">Transmembrane helix</keyword>
<reference evidence="2" key="1">
    <citation type="submission" date="2022-06" db="EMBL/GenBank/DDBJ databases">
        <authorList>
            <person name="Berger JAMES D."/>
            <person name="Berger JAMES D."/>
        </authorList>
    </citation>
    <scope>NUCLEOTIDE SEQUENCE [LARGE SCALE GENOMIC DNA]</scope>
</reference>
<dbReference type="AlphaFoldDB" id="A0AA85GCY1"/>
<keyword evidence="1" id="KW-0812">Transmembrane</keyword>
<accession>A0AA85GCY1</accession>
<protein>
    <submittedName>
        <fullName evidence="3">Uncharacterized protein</fullName>
    </submittedName>
</protein>
<evidence type="ECO:0000313" key="3">
    <source>
        <dbReference type="WBParaSite" id="SRDH1_93080.1"/>
    </source>
</evidence>
<feature type="transmembrane region" description="Helical" evidence="1">
    <location>
        <begin position="82"/>
        <end position="99"/>
    </location>
</feature>
<keyword evidence="1" id="KW-0472">Membrane</keyword>
<evidence type="ECO:0000313" key="2">
    <source>
        <dbReference type="Proteomes" id="UP000050792"/>
    </source>
</evidence>
<name>A0AA85GCY1_9TREM</name>
<keyword evidence="2" id="KW-1185">Reference proteome</keyword>